<dbReference type="InterPro" id="IPR036390">
    <property type="entry name" value="WH_DNA-bd_sf"/>
</dbReference>
<dbReference type="GO" id="GO:0003700">
    <property type="term" value="F:DNA-binding transcription factor activity"/>
    <property type="evidence" value="ECO:0007669"/>
    <property type="project" value="InterPro"/>
</dbReference>
<reference evidence="6" key="2">
    <citation type="submission" date="2020-09" db="EMBL/GenBank/DDBJ databases">
        <authorList>
            <person name="Sun Q."/>
            <person name="Zhou Y."/>
        </authorList>
    </citation>
    <scope>NUCLEOTIDE SEQUENCE</scope>
    <source>
        <strain evidence="6">CGMCC 1.16012</strain>
    </source>
</reference>
<gene>
    <name evidence="6" type="ORF">GCM10011517_29020</name>
</gene>
<evidence type="ECO:0000313" key="7">
    <source>
        <dbReference type="Proteomes" id="UP000606730"/>
    </source>
</evidence>
<dbReference type="Proteomes" id="UP000606730">
    <property type="component" value="Unassembled WGS sequence"/>
</dbReference>
<evidence type="ECO:0000313" key="6">
    <source>
        <dbReference type="EMBL" id="GGE59551.1"/>
    </source>
</evidence>
<accession>A0A917ALJ8</accession>
<dbReference type="RefSeq" id="WP_229666203.1">
    <property type="nucleotide sequence ID" value="NZ_BMKN01000002.1"/>
</dbReference>
<dbReference type="PRINTS" id="PR00039">
    <property type="entry name" value="HTHLYSR"/>
</dbReference>
<feature type="domain" description="HTH lysR-type" evidence="5">
    <location>
        <begin position="7"/>
        <end position="64"/>
    </location>
</feature>
<evidence type="ECO:0000256" key="1">
    <source>
        <dbReference type="ARBA" id="ARBA00009437"/>
    </source>
</evidence>
<dbReference type="PROSITE" id="PS50931">
    <property type="entry name" value="HTH_LYSR"/>
    <property type="match status" value="1"/>
</dbReference>
<keyword evidence="7" id="KW-1185">Reference proteome</keyword>
<keyword evidence="3" id="KW-0238">DNA-binding</keyword>
<dbReference type="PANTHER" id="PTHR30118">
    <property type="entry name" value="HTH-TYPE TRANSCRIPTIONAL REGULATOR LEUO-RELATED"/>
    <property type="match status" value="1"/>
</dbReference>
<dbReference type="SUPFAM" id="SSF53850">
    <property type="entry name" value="Periplasmic binding protein-like II"/>
    <property type="match status" value="1"/>
</dbReference>
<dbReference type="AlphaFoldDB" id="A0A917ALJ8"/>
<comment type="similarity">
    <text evidence="1">Belongs to the LysR transcriptional regulatory family.</text>
</comment>
<dbReference type="InterPro" id="IPR036388">
    <property type="entry name" value="WH-like_DNA-bd_sf"/>
</dbReference>
<dbReference type="Gene3D" id="3.40.190.10">
    <property type="entry name" value="Periplasmic binding protein-like II"/>
    <property type="match status" value="2"/>
</dbReference>
<dbReference type="GO" id="GO:0003677">
    <property type="term" value="F:DNA binding"/>
    <property type="evidence" value="ECO:0007669"/>
    <property type="project" value="UniProtKB-KW"/>
</dbReference>
<dbReference type="InterPro" id="IPR000847">
    <property type="entry name" value="LysR_HTH_N"/>
</dbReference>
<dbReference type="InterPro" id="IPR005119">
    <property type="entry name" value="LysR_subst-bd"/>
</dbReference>
<protein>
    <submittedName>
        <fullName evidence="6">LysR family transcriptional regulator</fullName>
    </submittedName>
</protein>
<dbReference type="Gene3D" id="1.10.10.10">
    <property type="entry name" value="Winged helix-like DNA-binding domain superfamily/Winged helix DNA-binding domain"/>
    <property type="match status" value="1"/>
</dbReference>
<organism evidence="6 7">
    <name type="scientific">Actibacterium pelagium</name>
    <dbReference type="NCBI Taxonomy" id="2029103"/>
    <lineage>
        <taxon>Bacteria</taxon>
        <taxon>Pseudomonadati</taxon>
        <taxon>Pseudomonadota</taxon>
        <taxon>Alphaproteobacteria</taxon>
        <taxon>Rhodobacterales</taxon>
        <taxon>Roseobacteraceae</taxon>
        <taxon>Actibacterium</taxon>
    </lineage>
</organism>
<keyword evidence="4" id="KW-0804">Transcription</keyword>
<evidence type="ECO:0000259" key="5">
    <source>
        <dbReference type="PROSITE" id="PS50931"/>
    </source>
</evidence>
<dbReference type="Pfam" id="PF03466">
    <property type="entry name" value="LysR_substrate"/>
    <property type="match status" value="1"/>
</dbReference>
<evidence type="ECO:0000256" key="4">
    <source>
        <dbReference type="ARBA" id="ARBA00023163"/>
    </source>
</evidence>
<comment type="caution">
    <text evidence="6">The sequence shown here is derived from an EMBL/GenBank/DDBJ whole genome shotgun (WGS) entry which is preliminary data.</text>
</comment>
<reference evidence="6" key="1">
    <citation type="journal article" date="2014" name="Int. J. Syst. Evol. Microbiol.">
        <title>Complete genome sequence of Corynebacterium casei LMG S-19264T (=DSM 44701T), isolated from a smear-ripened cheese.</title>
        <authorList>
            <consortium name="US DOE Joint Genome Institute (JGI-PGF)"/>
            <person name="Walter F."/>
            <person name="Albersmeier A."/>
            <person name="Kalinowski J."/>
            <person name="Ruckert C."/>
        </authorList>
    </citation>
    <scope>NUCLEOTIDE SEQUENCE</scope>
    <source>
        <strain evidence="6">CGMCC 1.16012</strain>
    </source>
</reference>
<dbReference type="CDD" id="cd08417">
    <property type="entry name" value="PBP2_Nitroaromatics_like"/>
    <property type="match status" value="1"/>
</dbReference>
<keyword evidence="2" id="KW-0805">Transcription regulation</keyword>
<dbReference type="InterPro" id="IPR050389">
    <property type="entry name" value="LysR-type_TF"/>
</dbReference>
<proteinExistence type="inferred from homology"/>
<sequence length="309" mass="34476">MINLLSLDLNLLRVLDALLELRSTTKASERLGLTQPAVSAALGRLRLSLDDPLFIREGQGIVPTDYARGLQVPLRCLLEDIASTLSKEKTFDPSRARDSFKLSGTDFFAEILMPRLADRMARQAPFMQVQLVDLVPDGHLEKLREIDVDISLNPRTTYPDWIESQTVLYSDFVVTARKDHPRLERAGITPGEVIPMDLYCDLGHVVFSPEGRLQTMGDIALQKAGRSRRVAMSLPFMSSVLSAVSSSDLVALTASQLANHLAPRLGLSLYHPPMQVPRVELCMTWHKSSSHNPAHRWFRSLVAEILETV</sequence>
<dbReference type="Pfam" id="PF00126">
    <property type="entry name" value="HTH_1"/>
    <property type="match status" value="1"/>
</dbReference>
<evidence type="ECO:0000256" key="2">
    <source>
        <dbReference type="ARBA" id="ARBA00023015"/>
    </source>
</evidence>
<dbReference type="PANTHER" id="PTHR30118:SF15">
    <property type="entry name" value="TRANSCRIPTIONAL REGULATORY PROTEIN"/>
    <property type="match status" value="1"/>
</dbReference>
<dbReference type="SUPFAM" id="SSF46785">
    <property type="entry name" value="Winged helix' DNA-binding domain"/>
    <property type="match status" value="1"/>
</dbReference>
<evidence type="ECO:0000256" key="3">
    <source>
        <dbReference type="ARBA" id="ARBA00023125"/>
    </source>
</evidence>
<name>A0A917ALJ8_9RHOB</name>
<dbReference type="EMBL" id="BMKN01000002">
    <property type="protein sequence ID" value="GGE59551.1"/>
    <property type="molecule type" value="Genomic_DNA"/>
</dbReference>
<dbReference type="InterPro" id="IPR037402">
    <property type="entry name" value="YidZ_PBP2"/>
</dbReference>